<keyword evidence="2" id="KW-1185">Reference proteome</keyword>
<comment type="caution">
    <text evidence="1">The sequence shown here is derived from an EMBL/GenBank/DDBJ whole genome shotgun (WGS) entry which is preliminary data.</text>
</comment>
<dbReference type="Pfam" id="PF13376">
    <property type="entry name" value="OmdA"/>
    <property type="match status" value="1"/>
</dbReference>
<name>A0ABS3YF37_9BACT</name>
<dbReference type="EMBL" id="JAGHKP010000002">
    <property type="protein sequence ID" value="MBO9153297.1"/>
    <property type="molecule type" value="Genomic_DNA"/>
</dbReference>
<proteinExistence type="predicted"/>
<dbReference type="Proteomes" id="UP000679126">
    <property type="component" value="Unassembled WGS sequence"/>
</dbReference>
<accession>A0ABS3YF37</accession>
<dbReference type="RefSeq" id="WP_209146263.1">
    <property type="nucleotide sequence ID" value="NZ_JAGHKP010000002.1"/>
</dbReference>
<sequence>MGEGLAEIFERLSRSAEKVILQGLVMAKRPETRIKRMGRLG</sequence>
<organism evidence="1 2">
    <name type="scientific">Chitinophaga chungangae</name>
    <dbReference type="NCBI Taxonomy" id="2821488"/>
    <lineage>
        <taxon>Bacteria</taxon>
        <taxon>Pseudomonadati</taxon>
        <taxon>Bacteroidota</taxon>
        <taxon>Chitinophagia</taxon>
        <taxon>Chitinophagales</taxon>
        <taxon>Chitinophagaceae</taxon>
        <taxon>Chitinophaga</taxon>
    </lineage>
</organism>
<evidence type="ECO:0000313" key="1">
    <source>
        <dbReference type="EMBL" id="MBO9153297.1"/>
    </source>
</evidence>
<evidence type="ECO:0000313" key="2">
    <source>
        <dbReference type="Proteomes" id="UP000679126"/>
    </source>
</evidence>
<reference evidence="2" key="1">
    <citation type="submission" date="2021-03" db="EMBL/GenBank/DDBJ databases">
        <title>Assistant Professor.</title>
        <authorList>
            <person name="Huq M.A."/>
        </authorList>
    </citation>
    <scope>NUCLEOTIDE SEQUENCE [LARGE SCALE GENOMIC DNA]</scope>
    <source>
        <strain evidence="2">MAH-28</strain>
    </source>
</reference>
<gene>
    <name evidence="1" type="ORF">J7I43_13800</name>
</gene>
<protein>
    <submittedName>
        <fullName evidence="1">YdeI/OmpD-associated family protein</fullName>
    </submittedName>
</protein>